<evidence type="ECO:0000313" key="3">
    <source>
        <dbReference type="EMBL" id="MBC5710161.1"/>
    </source>
</evidence>
<evidence type="ECO:0000259" key="2">
    <source>
        <dbReference type="PROSITE" id="PS50943"/>
    </source>
</evidence>
<dbReference type="SMART" id="SM00530">
    <property type="entry name" value="HTH_XRE"/>
    <property type="match status" value="1"/>
</dbReference>
<dbReference type="InterPro" id="IPR001387">
    <property type="entry name" value="Cro/C1-type_HTH"/>
</dbReference>
<proteinExistence type="predicted"/>
<dbReference type="InterPro" id="IPR010982">
    <property type="entry name" value="Lambda_DNA-bd_dom_sf"/>
</dbReference>
<reference evidence="3 4" key="1">
    <citation type="submission" date="2020-08" db="EMBL/GenBank/DDBJ databases">
        <title>Genome public.</title>
        <authorList>
            <person name="Liu C."/>
            <person name="Sun Q."/>
        </authorList>
    </citation>
    <scope>NUCLEOTIDE SEQUENCE [LARGE SCALE GENOMIC DNA]</scope>
    <source>
        <strain evidence="3 4">NSJ-66</strain>
    </source>
</reference>
<feature type="domain" description="HTH cro/C1-type" evidence="2">
    <location>
        <begin position="9"/>
        <end position="64"/>
    </location>
</feature>
<dbReference type="Pfam" id="PF01381">
    <property type="entry name" value="HTH_3"/>
    <property type="match status" value="1"/>
</dbReference>
<evidence type="ECO:0000313" key="4">
    <source>
        <dbReference type="Proteomes" id="UP000634672"/>
    </source>
</evidence>
<gene>
    <name evidence="3" type="ORF">H8S75_19580</name>
</gene>
<sequence>MELSIQERLKDLRVECGLTLEQLAEQTHLSKSALGSYEAEDFKDISHYALIKLAKFYGVTSDYLLGLSETKNYPNADLAELRLSDDMIELLKSGLVDNSLLCELAAHPDFPRLMAELEIYVNGVAIKQVQGANAIVDAMSAIIMKRHNPGLADPQLRQLITAHIDEDSFCRYVIQQDINKIAFDLREAHKDDFFSVPDDNPLKGFLQTADEAAREDSDPEQASLAFICKRLRLNLRKLSEEEIKWLKKIAEKSDLLINPNPQRGRK</sequence>
<organism evidence="3 4">
    <name type="scientific">Hungatella hominis</name>
    <dbReference type="NCBI Taxonomy" id="2763050"/>
    <lineage>
        <taxon>Bacteria</taxon>
        <taxon>Bacillati</taxon>
        <taxon>Bacillota</taxon>
        <taxon>Clostridia</taxon>
        <taxon>Lachnospirales</taxon>
        <taxon>Lachnospiraceae</taxon>
        <taxon>Hungatella</taxon>
    </lineage>
</organism>
<dbReference type="PANTHER" id="PTHR46797:SF1">
    <property type="entry name" value="METHYLPHOSPHONATE SYNTHASE"/>
    <property type="match status" value="1"/>
</dbReference>
<protein>
    <submittedName>
        <fullName evidence="3">Helix-turn-helix domain-containing protein</fullName>
    </submittedName>
</protein>
<dbReference type="PROSITE" id="PS50943">
    <property type="entry name" value="HTH_CROC1"/>
    <property type="match status" value="1"/>
</dbReference>
<dbReference type="InterPro" id="IPR050807">
    <property type="entry name" value="TransReg_Diox_bact_type"/>
</dbReference>
<accession>A0ABR7HAE7</accession>
<dbReference type="Gene3D" id="1.10.260.40">
    <property type="entry name" value="lambda repressor-like DNA-binding domains"/>
    <property type="match status" value="1"/>
</dbReference>
<name>A0ABR7HAE7_9FIRM</name>
<keyword evidence="1" id="KW-0238">DNA-binding</keyword>
<dbReference type="SUPFAM" id="SSF47413">
    <property type="entry name" value="lambda repressor-like DNA-binding domains"/>
    <property type="match status" value="1"/>
</dbReference>
<dbReference type="Proteomes" id="UP000634672">
    <property type="component" value="Unassembled WGS sequence"/>
</dbReference>
<dbReference type="EMBL" id="JACOPB010000010">
    <property type="protein sequence ID" value="MBC5710161.1"/>
    <property type="molecule type" value="Genomic_DNA"/>
</dbReference>
<comment type="caution">
    <text evidence="3">The sequence shown here is derived from an EMBL/GenBank/DDBJ whole genome shotgun (WGS) entry which is preliminary data.</text>
</comment>
<evidence type="ECO:0000256" key="1">
    <source>
        <dbReference type="ARBA" id="ARBA00023125"/>
    </source>
</evidence>
<dbReference type="PANTHER" id="PTHR46797">
    <property type="entry name" value="HTH-TYPE TRANSCRIPTIONAL REGULATOR"/>
    <property type="match status" value="1"/>
</dbReference>
<keyword evidence="4" id="KW-1185">Reference proteome</keyword>
<dbReference type="CDD" id="cd00093">
    <property type="entry name" value="HTH_XRE"/>
    <property type="match status" value="1"/>
</dbReference>
<dbReference type="RefSeq" id="WP_187023056.1">
    <property type="nucleotide sequence ID" value="NZ_JACOPB010000010.1"/>
</dbReference>